<feature type="transmembrane region" description="Helical" evidence="1">
    <location>
        <begin position="296"/>
        <end position="316"/>
    </location>
</feature>
<evidence type="ECO:0008006" key="4">
    <source>
        <dbReference type="Google" id="ProtNLM"/>
    </source>
</evidence>
<reference evidence="2 3" key="1">
    <citation type="submission" date="2024-01" db="EMBL/GenBank/DDBJ databases">
        <title>Genome assemblies of Stephania.</title>
        <authorList>
            <person name="Yang L."/>
        </authorList>
    </citation>
    <scope>NUCLEOTIDE SEQUENCE [LARGE SCALE GENOMIC DNA]</scope>
    <source>
        <strain evidence="2">QJT</strain>
        <tissue evidence="2">Leaf</tissue>
    </source>
</reference>
<keyword evidence="1" id="KW-0812">Transmembrane</keyword>
<dbReference type="InterPro" id="IPR027949">
    <property type="entry name" value="Chloroplast_duf"/>
</dbReference>
<keyword evidence="3" id="KW-1185">Reference proteome</keyword>
<keyword evidence="1" id="KW-1133">Transmembrane helix</keyword>
<sequence>MATLQASANKLYHSPIKATLHLPNRPQMSNVSLPKLPARKNLILEELKKRSITRDDCYTATSNGRKLKLDIHDDKVSGSTEVVAELYTIMEAVADRVEMHTNIGEQRNNWNNLLLTSINAITITASTMAGLAAIAGSGAPLLALKLSSTLLYSAATTIMLIMNKIQPSQLAEEQRNAARLFKQLHNEIETTLALQKNLTHADVKDAMEKVFALDQAYPLPLLNGVMLDKFPKSVSPAVWWPQHDKKHRSLTSRTDTNNGWSVALEKEMKGVLGVLKRKDTVEYMRLSKLVLKVNKFLAISGPLLTTIAAIGSAFIGSSSSPPFVVLGIVGGALASVVNTIEHGGQVGMVFEMYRSCAGSFQLLQENIESALEEREVGMRENGELLEMKVALQLGRSLSDLRRLGDDSDRGGHEEFASKLF</sequence>
<accession>A0AAP0PT86</accession>
<dbReference type="AlphaFoldDB" id="A0AAP0PT86"/>
<keyword evidence="1" id="KW-0472">Membrane</keyword>
<dbReference type="EMBL" id="JBBNAE010000001">
    <property type="protein sequence ID" value="KAK9155663.1"/>
    <property type="molecule type" value="Genomic_DNA"/>
</dbReference>
<protein>
    <recommendedName>
        <fullName evidence="4">F-box protein</fullName>
    </recommendedName>
</protein>
<evidence type="ECO:0000313" key="2">
    <source>
        <dbReference type="EMBL" id="KAK9155663.1"/>
    </source>
</evidence>
<feature type="transmembrane region" description="Helical" evidence="1">
    <location>
        <begin position="322"/>
        <end position="340"/>
    </location>
</feature>
<comment type="caution">
    <text evidence="2">The sequence shown here is derived from an EMBL/GenBank/DDBJ whole genome shotgun (WGS) entry which is preliminary data.</text>
</comment>
<dbReference type="Proteomes" id="UP001417504">
    <property type="component" value="Unassembled WGS sequence"/>
</dbReference>
<evidence type="ECO:0000313" key="3">
    <source>
        <dbReference type="Proteomes" id="UP001417504"/>
    </source>
</evidence>
<proteinExistence type="predicted"/>
<dbReference type="PANTHER" id="PTHR33358">
    <property type="entry name" value="F-BOX PROTEIN WITH A DOMAIN PROTEIN"/>
    <property type="match status" value="1"/>
</dbReference>
<name>A0AAP0PT86_9MAGN</name>
<dbReference type="Pfam" id="PF14476">
    <property type="entry name" value="Chloroplast_duf"/>
    <property type="match status" value="1"/>
</dbReference>
<feature type="transmembrane region" description="Helical" evidence="1">
    <location>
        <begin position="113"/>
        <end position="135"/>
    </location>
</feature>
<dbReference type="PANTHER" id="PTHR33358:SF7">
    <property type="entry name" value="F-BOX PROTEIN"/>
    <property type="match status" value="1"/>
</dbReference>
<gene>
    <name evidence="2" type="ORF">Sjap_003143</name>
</gene>
<organism evidence="2 3">
    <name type="scientific">Stephania japonica</name>
    <dbReference type="NCBI Taxonomy" id="461633"/>
    <lineage>
        <taxon>Eukaryota</taxon>
        <taxon>Viridiplantae</taxon>
        <taxon>Streptophyta</taxon>
        <taxon>Embryophyta</taxon>
        <taxon>Tracheophyta</taxon>
        <taxon>Spermatophyta</taxon>
        <taxon>Magnoliopsida</taxon>
        <taxon>Ranunculales</taxon>
        <taxon>Menispermaceae</taxon>
        <taxon>Menispermoideae</taxon>
        <taxon>Cissampelideae</taxon>
        <taxon>Stephania</taxon>
    </lineage>
</organism>
<evidence type="ECO:0000256" key="1">
    <source>
        <dbReference type="SAM" id="Phobius"/>
    </source>
</evidence>
<feature type="transmembrane region" description="Helical" evidence="1">
    <location>
        <begin position="141"/>
        <end position="162"/>
    </location>
</feature>